<gene>
    <name evidence="1" type="ORF">RM697_13675</name>
</gene>
<evidence type="ECO:0000313" key="1">
    <source>
        <dbReference type="EMBL" id="MDT0559698.1"/>
    </source>
</evidence>
<dbReference type="EMBL" id="JAVRIA010000024">
    <property type="protein sequence ID" value="MDT0559698.1"/>
    <property type="molecule type" value="Genomic_DNA"/>
</dbReference>
<protein>
    <submittedName>
        <fullName evidence="1">Gliding motility-associated C-terminal domain-containing protein</fullName>
    </submittedName>
</protein>
<name>A0ABU2YNF3_9FLAO</name>
<reference evidence="1 2" key="1">
    <citation type="submission" date="2023-09" db="EMBL/GenBank/DDBJ databases">
        <authorList>
            <person name="Rey-Velasco X."/>
        </authorList>
    </citation>
    <scope>NUCLEOTIDE SEQUENCE [LARGE SCALE GENOMIC DNA]</scope>
    <source>
        <strain evidence="1 2">W332</strain>
    </source>
</reference>
<proteinExistence type="predicted"/>
<feature type="non-terminal residue" evidence="1">
    <location>
        <position position="1"/>
    </location>
</feature>
<sequence>SQVITVQDTRAPEFTAPGDLTIYSDENCEFDASVEVTGDVEDESDNCSEELEATYSDLVTDGECEGEKIITRTWSLVDECNNAADDQVQVITVKDNIKPTFTAPGDITIYSDSKCEYDASVEVTGDVEDEADNCSTDIEATYSDSVADGECEGEKIITRTWSLVDDCNNSADDQVQIITVEDNIAPTFKAPEDTVIYTDEACAYDASVEFTGDVTDENDNCTDKPEATYSDSVADGECEGEKIITRTWSLVDDCGNEAADQIQIITVEDNIAPTFTAPADLTIYSDDECKYDASVEFTGE</sequence>
<comment type="caution">
    <text evidence="1">The sequence shown here is derived from an EMBL/GenBank/DDBJ whole genome shotgun (WGS) entry which is preliminary data.</text>
</comment>
<evidence type="ECO:0000313" key="2">
    <source>
        <dbReference type="Proteomes" id="UP001259492"/>
    </source>
</evidence>
<feature type="non-terminal residue" evidence="1">
    <location>
        <position position="300"/>
    </location>
</feature>
<accession>A0ABU2YNF3</accession>
<organism evidence="1 2">
    <name type="scientific">Microcosmobacter mediterraneus</name>
    <dbReference type="NCBI Taxonomy" id="3075607"/>
    <lineage>
        <taxon>Bacteria</taxon>
        <taxon>Pseudomonadati</taxon>
        <taxon>Bacteroidota</taxon>
        <taxon>Flavobacteriia</taxon>
        <taxon>Flavobacteriales</taxon>
        <taxon>Flavobacteriaceae</taxon>
        <taxon>Microcosmobacter</taxon>
    </lineage>
</organism>
<keyword evidence="2" id="KW-1185">Reference proteome</keyword>
<dbReference type="Proteomes" id="UP001259492">
    <property type="component" value="Unassembled WGS sequence"/>
</dbReference>